<dbReference type="OrthoDB" id="5997585at2"/>
<dbReference type="STRING" id="92947.BVG79_01625"/>
<dbReference type="RefSeq" id="WP_085786427.1">
    <property type="nucleotide sequence ID" value="NZ_CP019937.1"/>
</dbReference>
<protein>
    <submittedName>
        <fullName evidence="4">GCN5-related N-acetyltransferase</fullName>
    </submittedName>
</protein>
<gene>
    <name evidence="4" type="ORF">BVG79_01625</name>
</gene>
<dbReference type="PROSITE" id="PS51186">
    <property type="entry name" value="GNAT"/>
    <property type="match status" value="1"/>
</dbReference>
<evidence type="ECO:0000313" key="4">
    <source>
        <dbReference type="EMBL" id="ARO14969.1"/>
    </source>
</evidence>
<evidence type="ECO:0000259" key="3">
    <source>
        <dbReference type="PROSITE" id="PS51186"/>
    </source>
</evidence>
<evidence type="ECO:0000256" key="1">
    <source>
        <dbReference type="ARBA" id="ARBA00022679"/>
    </source>
</evidence>
<sequence>MLTYRDAQPADAAGMAQILRDIIALTGRMRASDAAYCLATYIENPASVCCTVAIDGAEQVVGFQSLTIAGPDSAYGTPEGWGAIGTHVSPDAHGQGVGRALFACTLAAARHAGVTQIDASIGADNPEGQAYYAAMGFQTWQTANGRVQKVYRVAQ</sequence>
<organism evidence="4 5">
    <name type="scientific">Ketogulonicigenium robustum</name>
    <dbReference type="NCBI Taxonomy" id="92947"/>
    <lineage>
        <taxon>Bacteria</taxon>
        <taxon>Pseudomonadati</taxon>
        <taxon>Pseudomonadota</taxon>
        <taxon>Alphaproteobacteria</taxon>
        <taxon>Rhodobacterales</taxon>
        <taxon>Roseobacteraceae</taxon>
        <taxon>Ketogulonicigenium</taxon>
    </lineage>
</organism>
<dbReference type="PANTHER" id="PTHR43877">
    <property type="entry name" value="AMINOALKYLPHOSPHONATE N-ACETYLTRANSFERASE-RELATED-RELATED"/>
    <property type="match status" value="1"/>
</dbReference>
<dbReference type="GO" id="GO:0016747">
    <property type="term" value="F:acyltransferase activity, transferring groups other than amino-acyl groups"/>
    <property type="evidence" value="ECO:0007669"/>
    <property type="project" value="InterPro"/>
</dbReference>
<dbReference type="PANTHER" id="PTHR43877:SF1">
    <property type="entry name" value="ACETYLTRANSFERASE"/>
    <property type="match status" value="1"/>
</dbReference>
<evidence type="ECO:0000313" key="5">
    <source>
        <dbReference type="Proteomes" id="UP000242447"/>
    </source>
</evidence>
<dbReference type="Pfam" id="PF00583">
    <property type="entry name" value="Acetyltransf_1"/>
    <property type="match status" value="1"/>
</dbReference>
<dbReference type="Proteomes" id="UP000242447">
    <property type="component" value="Chromosome"/>
</dbReference>
<dbReference type="CDD" id="cd04301">
    <property type="entry name" value="NAT_SF"/>
    <property type="match status" value="1"/>
</dbReference>
<evidence type="ECO:0000256" key="2">
    <source>
        <dbReference type="ARBA" id="ARBA00023315"/>
    </source>
</evidence>
<reference evidence="4 5" key="1">
    <citation type="submission" date="2017-02" db="EMBL/GenBank/DDBJ databases">
        <title>Ketogulonicigenium robustum SPU B003 Genome sequencing and assembly.</title>
        <authorList>
            <person name="Li Y."/>
            <person name="Liu L."/>
            <person name="Wang C."/>
            <person name="Zhang M."/>
            <person name="Zhang T."/>
            <person name="Zhang Y."/>
        </authorList>
    </citation>
    <scope>NUCLEOTIDE SEQUENCE [LARGE SCALE GENOMIC DNA]</scope>
    <source>
        <strain evidence="4 5">SPU_B003</strain>
    </source>
</reference>
<proteinExistence type="predicted"/>
<dbReference type="SUPFAM" id="SSF55729">
    <property type="entry name" value="Acyl-CoA N-acyltransferases (Nat)"/>
    <property type="match status" value="1"/>
</dbReference>
<accession>A0A1W6P0J6</accession>
<keyword evidence="1 4" id="KW-0808">Transferase</keyword>
<dbReference type="KEGG" id="kro:BVG79_01625"/>
<name>A0A1W6P0J6_9RHOB</name>
<dbReference type="EMBL" id="CP019937">
    <property type="protein sequence ID" value="ARO14969.1"/>
    <property type="molecule type" value="Genomic_DNA"/>
</dbReference>
<keyword evidence="2" id="KW-0012">Acyltransferase</keyword>
<dbReference type="InterPro" id="IPR000182">
    <property type="entry name" value="GNAT_dom"/>
</dbReference>
<dbReference type="Gene3D" id="3.40.630.30">
    <property type="match status" value="1"/>
</dbReference>
<feature type="domain" description="N-acetyltransferase" evidence="3">
    <location>
        <begin position="2"/>
        <end position="155"/>
    </location>
</feature>
<keyword evidence="5" id="KW-1185">Reference proteome</keyword>
<dbReference type="InterPro" id="IPR050832">
    <property type="entry name" value="Bact_Acetyltransf"/>
</dbReference>
<dbReference type="InterPro" id="IPR016181">
    <property type="entry name" value="Acyl_CoA_acyltransferase"/>
</dbReference>
<dbReference type="AlphaFoldDB" id="A0A1W6P0J6"/>